<gene>
    <name evidence="2" type="ORF">CAMP_LOCUS10032</name>
</gene>
<dbReference type="Proteomes" id="UP001152747">
    <property type="component" value="Unassembled WGS sequence"/>
</dbReference>
<evidence type="ECO:0000313" key="3">
    <source>
        <dbReference type="Proteomes" id="UP001152747"/>
    </source>
</evidence>
<dbReference type="OrthoDB" id="5794503at2759"/>
<keyword evidence="3" id="KW-1185">Reference proteome</keyword>
<sequence>MYMYFWTFFCFVIFDRLIVVLGDKFDISRCPKSWTLLNRPKNHWCIKISIGTIPIAAAHTLCSRENSKSVLSGVQDSQEYKIIADLARRNIGNQSRIALGARRSTDCRAGRVRCFEWTDDVTTGNDAFEIENWTKSPESSDVDLDHLMFSVEDRRISDVEGGRSVDGALCGMRSLF</sequence>
<evidence type="ECO:0000256" key="1">
    <source>
        <dbReference type="SAM" id="SignalP"/>
    </source>
</evidence>
<name>A0A9P1ILR3_9PELO</name>
<dbReference type="EMBL" id="CANHGI010000004">
    <property type="protein sequence ID" value="CAI5447395.1"/>
    <property type="molecule type" value="Genomic_DNA"/>
</dbReference>
<dbReference type="AlphaFoldDB" id="A0A9P1ILR3"/>
<dbReference type="InterPro" id="IPR016187">
    <property type="entry name" value="CTDL_fold"/>
</dbReference>
<keyword evidence="1" id="KW-0732">Signal</keyword>
<dbReference type="PANTHER" id="PTHR23124">
    <property type="entry name" value="C-TYPE LECTIN DOMAIN-CONTAINING PROTEIN-RELATED-RELATED"/>
    <property type="match status" value="1"/>
</dbReference>
<dbReference type="SUPFAM" id="SSF56436">
    <property type="entry name" value="C-type lectin-like"/>
    <property type="match status" value="1"/>
</dbReference>
<reference evidence="2" key="1">
    <citation type="submission" date="2022-11" db="EMBL/GenBank/DDBJ databases">
        <authorList>
            <person name="Kikuchi T."/>
        </authorList>
    </citation>
    <scope>NUCLEOTIDE SEQUENCE</scope>
    <source>
        <strain evidence="2">PS1010</strain>
    </source>
</reference>
<feature type="signal peptide" evidence="1">
    <location>
        <begin position="1"/>
        <end position="22"/>
    </location>
</feature>
<accession>A0A9P1ILR3</accession>
<dbReference type="Gene3D" id="3.10.100.10">
    <property type="entry name" value="Mannose-Binding Protein A, subunit A"/>
    <property type="match status" value="1"/>
</dbReference>
<comment type="caution">
    <text evidence="2">The sequence shown here is derived from an EMBL/GenBank/DDBJ whole genome shotgun (WGS) entry which is preliminary data.</text>
</comment>
<evidence type="ECO:0000313" key="2">
    <source>
        <dbReference type="EMBL" id="CAI5447395.1"/>
    </source>
</evidence>
<protein>
    <recommendedName>
        <fullName evidence="4">C-type lectin domain-containing protein</fullName>
    </recommendedName>
</protein>
<evidence type="ECO:0008006" key="4">
    <source>
        <dbReference type="Google" id="ProtNLM"/>
    </source>
</evidence>
<organism evidence="2 3">
    <name type="scientific">Caenorhabditis angaria</name>
    <dbReference type="NCBI Taxonomy" id="860376"/>
    <lineage>
        <taxon>Eukaryota</taxon>
        <taxon>Metazoa</taxon>
        <taxon>Ecdysozoa</taxon>
        <taxon>Nematoda</taxon>
        <taxon>Chromadorea</taxon>
        <taxon>Rhabditida</taxon>
        <taxon>Rhabditina</taxon>
        <taxon>Rhabditomorpha</taxon>
        <taxon>Rhabditoidea</taxon>
        <taxon>Rhabditidae</taxon>
        <taxon>Peloderinae</taxon>
        <taxon>Caenorhabditis</taxon>
    </lineage>
</organism>
<proteinExistence type="predicted"/>
<feature type="chain" id="PRO_5040265626" description="C-type lectin domain-containing protein" evidence="1">
    <location>
        <begin position="23"/>
        <end position="176"/>
    </location>
</feature>
<dbReference type="InterPro" id="IPR016186">
    <property type="entry name" value="C-type_lectin-like/link_sf"/>
</dbReference>